<feature type="binding site" evidence="12">
    <location>
        <position position="149"/>
    </location>
    <ligand>
        <name>substrate</name>
    </ligand>
</feature>
<dbReference type="EMBL" id="FOVF01000002">
    <property type="protein sequence ID" value="SFN00964.1"/>
    <property type="molecule type" value="Genomic_DNA"/>
</dbReference>
<accession>A0A1I4VI84</accession>
<keyword evidence="4 12" id="KW-0808">Transferase</keyword>
<protein>
    <recommendedName>
        <fullName evidence="3 12">Ribokinase</fullName>
        <shortName evidence="12">RK</shortName>
        <ecNumber evidence="2 12">2.7.1.15</ecNumber>
    </recommendedName>
</protein>
<dbReference type="GO" id="GO:0004747">
    <property type="term" value="F:ribokinase activity"/>
    <property type="evidence" value="ECO:0007669"/>
    <property type="project" value="UniProtKB-UniRule"/>
</dbReference>
<comment type="subunit">
    <text evidence="12">Homodimer.</text>
</comment>
<feature type="binding site" evidence="12">
    <location>
        <position position="312"/>
    </location>
    <ligand>
        <name>K(+)</name>
        <dbReference type="ChEBI" id="CHEBI:29103"/>
    </ligand>
</feature>
<dbReference type="GO" id="GO:0046872">
    <property type="term" value="F:metal ion binding"/>
    <property type="evidence" value="ECO:0007669"/>
    <property type="project" value="UniProtKB-KW"/>
</dbReference>
<keyword evidence="6 12" id="KW-0547">Nucleotide-binding</keyword>
<comment type="activity regulation">
    <text evidence="12">Activated by a monovalent cation that binds near, but not in, the active site. The most likely occupant of the site in vivo is potassium. Ion binding induces a conformational change that may alter substrate affinity.</text>
</comment>
<dbReference type="PRINTS" id="PR00990">
    <property type="entry name" value="RIBOKINASE"/>
</dbReference>
<dbReference type="CDD" id="cd01174">
    <property type="entry name" value="ribokinase"/>
    <property type="match status" value="1"/>
</dbReference>
<dbReference type="InterPro" id="IPR011877">
    <property type="entry name" value="Ribokinase"/>
</dbReference>
<dbReference type="HAMAP" id="MF_01987">
    <property type="entry name" value="Ribokinase"/>
    <property type="match status" value="1"/>
</dbReference>
<dbReference type="GO" id="GO:0005524">
    <property type="term" value="F:ATP binding"/>
    <property type="evidence" value="ECO:0007669"/>
    <property type="project" value="UniProtKB-UniRule"/>
</dbReference>
<feature type="binding site" evidence="12">
    <location>
        <begin position="238"/>
        <end position="243"/>
    </location>
    <ligand>
        <name>ATP</name>
        <dbReference type="ChEBI" id="CHEBI:30616"/>
    </ligand>
</feature>
<feature type="domain" description="Carbohydrate kinase PfkB" evidence="13">
    <location>
        <begin position="15"/>
        <end position="321"/>
    </location>
</feature>
<dbReference type="RefSeq" id="WP_092404348.1">
    <property type="nucleotide sequence ID" value="NZ_FOVF01000002.1"/>
</dbReference>
<comment type="catalytic activity">
    <reaction evidence="12">
        <text>D-ribose + ATP = D-ribose 5-phosphate + ADP + H(+)</text>
        <dbReference type="Rhea" id="RHEA:13697"/>
        <dbReference type="ChEBI" id="CHEBI:15378"/>
        <dbReference type="ChEBI" id="CHEBI:30616"/>
        <dbReference type="ChEBI" id="CHEBI:47013"/>
        <dbReference type="ChEBI" id="CHEBI:78346"/>
        <dbReference type="ChEBI" id="CHEBI:456216"/>
        <dbReference type="EC" id="2.7.1.15"/>
    </reaction>
</comment>
<feature type="binding site" evidence="12">
    <location>
        <position position="303"/>
    </location>
    <ligand>
        <name>ATP</name>
        <dbReference type="ChEBI" id="CHEBI:30616"/>
    </ligand>
</feature>
<sequence>MDSPGSSNNLHFSTVVVGSYVHDHVWLTDRFPETGETRRALGFSTGPGGKGFNQAVACRRQGGEVVFIGALGDDALAQAARAFAEQEGLDCRWQICTGTPTAAASIVVDADGANRILVNLAANELLEVDFLQAHVASFSGARVLLAQLENSLDTVRAALALGRRHGLVTLLNPAPVHADIDAGLLALCDLITPNELEFALLLERISGEKVDHSGLATQADEQLHALCRRLDVGSVVITLGAAGCFVSHGAGARFEAGSHYRIPAERVRAIDTVGAGDAFNGALAAALADPEAGTFRDAVVHANRVAALSTEKIGASLAMPTLSEVHDRFGAD</sequence>
<reference evidence="14 15" key="1">
    <citation type="submission" date="2016-10" db="EMBL/GenBank/DDBJ databases">
        <authorList>
            <person name="de Groot N.N."/>
        </authorList>
    </citation>
    <scope>NUCLEOTIDE SEQUENCE [LARGE SCALE GENOMIC DNA]</scope>
    <source>
        <strain evidence="14 15">CGMCC 1.7659</strain>
    </source>
</reference>
<dbReference type="GO" id="GO:0005829">
    <property type="term" value="C:cytosol"/>
    <property type="evidence" value="ECO:0007669"/>
    <property type="project" value="TreeGrafter"/>
</dbReference>
<evidence type="ECO:0000256" key="11">
    <source>
        <dbReference type="ARBA" id="ARBA00023277"/>
    </source>
</evidence>
<dbReference type="Gene3D" id="3.40.1190.20">
    <property type="match status" value="1"/>
</dbReference>
<evidence type="ECO:0000256" key="5">
    <source>
        <dbReference type="ARBA" id="ARBA00022723"/>
    </source>
</evidence>
<keyword evidence="9 12" id="KW-0460">Magnesium</keyword>
<feature type="binding site" evidence="12">
    <location>
        <position position="194"/>
    </location>
    <ligand>
        <name>ATP</name>
        <dbReference type="ChEBI" id="CHEBI:30616"/>
    </ligand>
</feature>
<evidence type="ECO:0000256" key="7">
    <source>
        <dbReference type="ARBA" id="ARBA00022777"/>
    </source>
</evidence>
<dbReference type="InterPro" id="IPR002173">
    <property type="entry name" value="Carboh/pur_kinase_PfkB_CS"/>
</dbReference>
<keyword evidence="12" id="KW-0963">Cytoplasm</keyword>
<keyword evidence="5 12" id="KW-0479">Metal-binding</keyword>
<evidence type="ECO:0000256" key="9">
    <source>
        <dbReference type="ARBA" id="ARBA00022842"/>
    </source>
</evidence>
<organism evidence="14 15">
    <name type="scientific">Dokdonella immobilis</name>
    <dbReference type="NCBI Taxonomy" id="578942"/>
    <lineage>
        <taxon>Bacteria</taxon>
        <taxon>Pseudomonadati</taxon>
        <taxon>Pseudomonadota</taxon>
        <taxon>Gammaproteobacteria</taxon>
        <taxon>Lysobacterales</taxon>
        <taxon>Rhodanobacteraceae</taxon>
        <taxon>Dokdonella</taxon>
    </lineage>
</organism>
<dbReference type="EC" id="2.7.1.15" evidence="2 12"/>
<proteinExistence type="inferred from homology"/>
<keyword evidence="15" id="KW-1185">Reference proteome</keyword>
<evidence type="ECO:0000256" key="10">
    <source>
        <dbReference type="ARBA" id="ARBA00022958"/>
    </source>
</evidence>
<comment type="cofactor">
    <cofactor evidence="12">
        <name>Mg(2+)</name>
        <dbReference type="ChEBI" id="CHEBI:18420"/>
    </cofactor>
    <text evidence="12">Requires a divalent cation, most likely magnesium in vivo, as an electrophilic catalyst to aid phosphoryl group transfer. It is the chelate of the metal and the nucleotide that is the actual substrate.</text>
</comment>
<comment type="caution">
    <text evidence="12">Lacks conserved residue(s) required for the propagation of feature annotation.</text>
</comment>
<evidence type="ECO:0000256" key="1">
    <source>
        <dbReference type="ARBA" id="ARBA00005380"/>
    </source>
</evidence>
<feature type="binding site" evidence="12">
    <location>
        <position position="309"/>
    </location>
    <ligand>
        <name>K(+)</name>
        <dbReference type="ChEBI" id="CHEBI:29103"/>
    </ligand>
</feature>
<feature type="binding site" evidence="12">
    <location>
        <begin position="49"/>
        <end position="53"/>
    </location>
    <ligand>
        <name>substrate</name>
    </ligand>
</feature>
<dbReference type="Pfam" id="PF00294">
    <property type="entry name" value="PfkB"/>
    <property type="match status" value="1"/>
</dbReference>
<dbReference type="UniPathway" id="UPA00916">
    <property type="reaction ID" value="UER00889"/>
</dbReference>
<comment type="function">
    <text evidence="12">Catalyzes the phosphorylation of ribose at O-5 in a reaction requiring ATP and magnesium. The resulting D-ribose-5-phosphate can then be used either for sythesis of nucleotides, histidine, and tryptophan, or as a component of the pentose phosphate pathway.</text>
</comment>
<dbReference type="SUPFAM" id="SSF53613">
    <property type="entry name" value="Ribokinase-like"/>
    <property type="match status" value="1"/>
</dbReference>
<comment type="similarity">
    <text evidence="12">Belongs to the carbohydrate kinase PfkB family. Ribokinase subfamily.</text>
</comment>
<dbReference type="PROSITE" id="PS00584">
    <property type="entry name" value="PFKB_KINASES_2"/>
    <property type="match status" value="1"/>
</dbReference>
<evidence type="ECO:0000256" key="2">
    <source>
        <dbReference type="ARBA" id="ARBA00012035"/>
    </source>
</evidence>
<feature type="active site" description="Proton acceptor" evidence="12">
    <location>
        <position position="277"/>
    </location>
</feature>
<dbReference type="PROSITE" id="PS00583">
    <property type="entry name" value="PFKB_KINASES_1"/>
    <property type="match status" value="1"/>
</dbReference>
<feature type="binding site" evidence="12">
    <location>
        <position position="271"/>
    </location>
    <ligand>
        <name>K(+)</name>
        <dbReference type="ChEBI" id="CHEBI:29103"/>
    </ligand>
</feature>
<keyword evidence="8 12" id="KW-0067">ATP-binding</keyword>
<dbReference type="PANTHER" id="PTHR10584">
    <property type="entry name" value="SUGAR KINASE"/>
    <property type="match status" value="1"/>
</dbReference>
<feature type="binding site" evidence="12">
    <location>
        <begin position="21"/>
        <end position="23"/>
    </location>
    <ligand>
        <name>substrate</name>
    </ligand>
</feature>
<evidence type="ECO:0000256" key="12">
    <source>
        <dbReference type="HAMAP-Rule" id="MF_01987"/>
    </source>
</evidence>
<dbReference type="InterPro" id="IPR029056">
    <property type="entry name" value="Ribokinase-like"/>
</dbReference>
<evidence type="ECO:0000256" key="8">
    <source>
        <dbReference type="ARBA" id="ARBA00022840"/>
    </source>
</evidence>
<dbReference type="STRING" id="578942.SAMN05216289_102126"/>
<keyword evidence="10 12" id="KW-0630">Potassium</keyword>
<comment type="similarity">
    <text evidence="1">Belongs to the carbohydrate kinase pfkB family.</text>
</comment>
<dbReference type="OrthoDB" id="9775849at2"/>
<evidence type="ECO:0000256" key="3">
    <source>
        <dbReference type="ARBA" id="ARBA00016943"/>
    </source>
</evidence>
<gene>
    <name evidence="12" type="primary">rbsK</name>
    <name evidence="14" type="ORF">SAMN05216289_102126</name>
</gene>
<dbReference type="InterPro" id="IPR011611">
    <property type="entry name" value="PfkB_dom"/>
</dbReference>
<feature type="binding site" evidence="12">
    <location>
        <position position="314"/>
    </location>
    <ligand>
        <name>K(+)</name>
        <dbReference type="ChEBI" id="CHEBI:29103"/>
    </ligand>
</feature>
<evidence type="ECO:0000256" key="4">
    <source>
        <dbReference type="ARBA" id="ARBA00022679"/>
    </source>
</evidence>
<keyword evidence="11 12" id="KW-0119">Carbohydrate metabolism</keyword>
<evidence type="ECO:0000259" key="13">
    <source>
        <dbReference type="Pfam" id="PF00294"/>
    </source>
</evidence>
<feature type="binding site" evidence="12">
    <location>
        <position position="273"/>
    </location>
    <ligand>
        <name>K(+)</name>
        <dbReference type="ChEBI" id="CHEBI:29103"/>
    </ligand>
</feature>
<evidence type="ECO:0000256" key="6">
    <source>
        <dbReference type="ARBA" id="ARBA00022741"/>
    </source>
</evidence>
<evidence type="ECO:0000313" key="14">
    <source>
        <dbReference type="EMBL" id="SFN00964.1"/>
    </source>
</evidence>
<dbReference type="PANTHER" id="PTHR10584:SF166">
    <property type="entry name" value="RIBOKINASE"/>
    <property type="match status" value="1"/>
</dbReference>
<feature type="binding site" evidence="12">
    <location>
        <begin position="276"/>
        <end position="277"/>
    </location>
    <ligand>
        <name>ATP</name>
        <dbReference type="ChEBI" id="CHEBI:30616"/>
    </ligand>
</feature>
<dbReference type="Proteomes" id="UP000198575">
    <property type="component" value="Unassembled WGS sequence"/>
</dbReference>
<dbReference type="InterPro" id="IPR002139">
    <property type="entry name" value="Ribo/fructo_kinase"/>
</dbReference>
<keyword evidence="7 12" id="KW-0418">Kinase</keyword>
<comment type="pathway">
    <text evidence="12">Carbohydrate metabolism; D-ribose degradation; D-ribose 5-phosphate from beta-D-ribopyranose: step 2/2.</text>
</comment>
<name>A0A1I4VI84_9GAMM</name>
<dbReference type="AlphaFoldDB" id="A0A1I4VI84"/>
<dbReference type="GO" id="GO:0019303">
    <property type="term" value="P:D-ribose catabolic process"/>
    <property type="evidence" value="ECO:0007669"/>
    <property type="project" value="UniProtKB-UniRule"/>
</dbReference>
<evidence type="ECO:0000313" key="15">
    <source>
        <dbReference type="Proteomes" id="UP000198575"/>
    </source>
</evidence>
<feature type="binding site" evidence="12">
    <location>
        <position position="277"/>
    </location>
    <ligand>
        <name>substrate</name>
    </ligand>
</feature>
<comment type="subcellular location">
    <subcellularLocation>
        <location evidence="12">Cytoplasm</location>
    </subcellularLocation>
</comment>